<dbReference type="GO" id="GO:0001764">
    <property type="term" value="P:neuron migration"/>
    <property type="evidence" value="ECO:0007669"/>
    <property type="project" value="TreeGrafter"/>
</dbReference>
<dbReference type="GO" id="GO:0035591">
    <property type="term" value="F:signaling adaptor activity"/>
    <property type="evidence" value="ECO:0007669"/>
    <property type="project" value="TreeGrafter"/>
</dbReference>
<dbReference type="InterPro" id="IPR000727">
    <property type="entry name" value="T_SNARE_dom"/>
</dbReference>
<dbReference type="Gene3D" id="2.30.30.40">
    <property type="entry name" value="SH3 Domains"/>
    <property type="match status" value="1"/>
</dbReference>
<evidence type="ECO:0000313" key="15">
    <source>
        <dbReference type="Proteomes" id="UP000515129"/>
    </source>
</evidence>
<keyword evidence="15" id="KW-1185">Reference proteome</keyword>
<dbReference type="Proteomes" id="UP000515129">
    <property type="component" value="Chromosome 34"/>
</dbReference>
<evidence type="ECO:0000256" key="7">
    <source>
        <dbReference type="ARBA" id="ARBA00022553"/>
    </source>
</evidence>
<feature type="domain" description="T-SNARE coiled-coil homology" evidence="14">
    <location>
        <begin position="45"/>
        <end position="107"/>
    </location>
</feature>
<feature type="compositionally biased region" description="Pro residues" evidence="12">
    <location>
        <begin position="178"/>
        <end position="187"/>
    </location>
</feature>
<evidence type="ECO:0000256" key="12">
    <source>
        <dbReference type="SAM" id="MobiDB-lite"/>
    </source>
</evidence>
<dbReference type="FunFam" id="2.30.30.40:FF:000002">
    <property type="entry name" value="abl interactor 1 isoform X1"/>
    <property type="match status" value="1"/>
</dbReference>
<comment type="similarity">
    <text evidence="4">Belongs to the ABI family.</text>
</comment>
<evidence type="ECO:0000256" key="3">
    <source>
        <dbReference type="ARBA" id="ARBA00004510"/>
    </source>
</evidence>
<evidence type="ECO:0000256" key="2">
    <source>
        <dbReference type="ARBA" id="ARBA00004486"/>
    </source>
</evidence>
<dbReference type="PANTHER" id="PTHR10460:SF26">
    <property type="entry name" value="ABL INTERACTOR 2"/>
    <property type="match status" value="1"/>
</dbReference>
<keyword evidence="6" id="KW-0963">Cytoplasm</keyword>
<comment type="subcellular location">
    <subcellularLocation>
        <location evidence="2">Cell projection</location>
        <location evidence="2">Filopodium</location>
    </subcellularLocation>
    <subcellularLocation>
        <location evidence="3">Cell projection</location>
        <location evidence="3">Lamellipodium</location>
    </subcellularLocation>
    <subcellularLocation>
        <location evidence="1">Cytoplasm</location>
        <location evidence="1">Cytoskeleton</location>
    </subcellularLocation>
</comment>
<dbReference type="GeneID" id="113053609"/>
<evidence type="ECO:0000256" key="9">
    <source>
        <dbReference type="ARBA" id="ARBA00023212"/>
    </source>
</evidence>
<evidence type="ECO:0000256" key="4">
    <source>
        <dbReference type="ARBA" id="ARBA00010020"/>
    </source>
</evidence>
<name>A0A6P6KSX9_CARAU</name>
<dbReference type="InterPro" id="IPR036028">
    <property type="entry name" value="SH3-like_dom_sf"/>
</dbReference>
<dbReference type="GO" id="GO:0030175">
    <property type="term" value="C:filopodium"/>
    <property type="evidence" value="ECO:0007669"/>
    <property type="project" value="UniProtKB-SubCell"/>
</dbReference>
<feature type="compositionally biased region" description="Pro residues" evidence="12">
    <location>
        <begin position="288"/>
        <end position="297"/>
    </location>
</feature>
<dbReference type="RefSeq" id="XP_026074556.1">
    <property type="nucleotide sequence ID" value="XM_026218771.1"/>
</dbReference>
<evidence type="ECO:0000256" key="10">
    <source>
        <dbReference type="ARBA" id="ARBA00023273"/>
    </source>
</evidence>
<dbReference type="PROSITE" id="PS50192">
    <property type="entry name" value="T_SNARE"/>
    <property type="match status" value="1"/>
</dbReference>
<organism evidence="15 16">
    <name type="scientific">Carassius auratus</name>
    <name type="common">Goldfish</name>
    <dbReference type="NCBI Taxonomy" id="7957"/>
    <lineage>
        <taxon>Eukaryota</taxon>
        <taxon>Metazoa</taxon>
        <taxon>Chordata</taxon>
        <taxon>Craniata</taxon>
        <taxon>Vertebrata</taxon>
        <taxon>Euteleostomi</taxon>
        <taxon>Actinopterygii</taxon>
        <taxon>Neopterygii</taxon>
        <taxon>Teleostei</taxon>
        <taxon>Ostariophysi</taxon>
        <taxon>Cypriniformes</taxon>
        <taxon>Cyprinidae</taxon>
        <taxon>Cyprininae</taxon>
        <taxon>Carassius</taxon>
    </lineage>
</organism>
<keyword evidence="7" id="KW-0597">Phosphoprotein</keyword>
<dbReference type="PRINTS" id="PR00452">
    <property type="entry name" value="SH3DOMAIN"/>
</dbReference>
<proteinExistence type="inferred from homology"/>
<evidence type="ECO:0000313" key="16">
    <source>
        <dbReference type="RefSeq" id="XP_026074556.1"/>
    </source>
</evidence>
<dbReference type="Pfam" id="PF00018">
    <property type="entry name" value="SH3_1"/>
    <property type="match status" value="1"/>
</dbReference>
<dbReference type="SUPFAM" id="SSF50044">
    <property type="entry name" value="SH3-domain"/>
    <property type="match status" value="1"/>
</dbReference>
<dbReference type="SMART" id="SM00326">
    <property type="entry name" value="SH3"/>
    <property type="match status" value="1"/>
</dbReference>
<keyword evidence="10" id="KW-0966">Cell projection</keyword>
<feature type="compositionally biased region" description="Polar residues" evidence="12">
    <location>
        <begin position="225"/>
        <end position="242"/>
    </location>
</feature>
<dbReference type="PROSITE" id="PS50002">
    <property type="entry name" value="SH3"/>
    <property type="match status" value="1"/>
</dbReference>
<dbReference type="InterPro" id="IPR012849">
    <property type="entry name" value="Abl-interactor_HHR_dom"/>
</dbReference>
<dbReference type="CDD" id="cd11972">
    <property type="entry name" value="SH3_Abi2"/>
    <property type="match status" value="1"/>
</dbReference>
<keyword evidence="5 11" id="KW-0728">SH3 domain</keyword>
<evidence type="ECO:0000256" key="1">
    <source>
        <dbReference type="ARBA" id="ARBA00004245"/>
    </source>
</evidence>
<dbReference type="Pfam" id="PF07815">
    <property type="entry name" value="Abi_HHR"/>
    <property type="match status" value="1"/>
</dbReference>
<evidence type="ECO:0000256" key="11">
    <source>
        <dbReference type="PROSITE-ProRule" id="PRU00192"/>
    </source>
</evidence>
<dbReference type="GO" id="GO:0031209">
    <property type="term" value="C:SCAR complex"/>
    <property type="evidence" value="ECO:0007669"/>
    <property type="project" value="TreeGrafter"/>
</dbReference>
<dbReference type="PANTHER" id="PTHR10460">
    <property type="entry name" value="ABL INTERACTOR FAMILY MEMBER"/>
    <property type="match status" value="1"/>
</dbReference>
<dbReference type="GO" id="GO:0017124">
    <property type="term" value="F:SH3 domain binding"/>
    <property type="evidence" value="ECO:0007669"/>
    <property type="project" value="TreeGrafter"/>
</dbReference>
<evidence type="ECO:0000259" key="13">
    <source>
        <dbReference type="PROSITE" id="PS50002"/>
    </source>
</evidence>
<dbReference type="InterPro" id="IPR035726">
    <property type="entry name" value="Abi2_SH3"/>
</dbReference>
<accession>A0A6P6KSX9</accession>
<dbReference type="Gene3D" id="6.10.140.1620">
    <property type="match status" value="1"/>
</dbReference>
<sequence>MAELQMLLEEEIPAGRRALLDSFTNLERVAEYCESNYVQSPDKHVALEETKNYTTQSLASVAYLINTLANNVLQMLDIQASQLRRMESSINHISQTVDIHKEKVARREIGILTTNKNTSRTHKIIAPANPERPVRYIRKPMDYSSLDDIGHGVKWLLRFKANTQNMKMGSLLRTTPPTQKPPSPPMPGKGTIGRHSPYRTLEPVRPPVVPNDYVPSPTRNMAPVLQQSPVRTASVNQRNRTYSGSSGSSHPSSHSSSRENSGSGSVGVPIAVPTPSPPSAFPVSDEPPALPPPPPSEEPVFEEIQNPVPPPEDYEEESSSVVEYSDPYAEEDPPWAPQTYLEKVVAIYDYTRDKEDELSFQEGAIIYVIKKNDDGWYEGVMSATAGLFPGNYVESIMHYTE</sequence>
<evidence type="ECO:0000256" key="8">
    <source>
        <dbReference type="ARBA" id="ARBA00023054"/>
    </source>
</evidence>
<feature type="compositionally biased region" description="Low complexity" evidence="12">
    <location>
        <begin position="243"/>
        <end position="267"/>
    </location>
</feature>
<keyword evidence="8" id="KW-0175">Coiled coil</keyword>
<dbReference type="InterPro" id="IPR028457">
    <property type="entry name" value="ABI"/>
</dbReference>
<dbReference type="InterPro" id="IPR001452">
    <property type="entry name" value="SH3_domain"/>
</dbReference>
<reference evidence="16" key="1">
    <citation type="submission" date="2025-08" db="UniProtKB">
        <authorList>
            <consortium name="RefSeq"/>
        </authorList>
    </citation>
    <scope>IDENTIFICATION</scope>
    <source>
        <strain evidence="16">Wakin</strain>
        <tissue evidence="16">Muscle</tissue>
    </source>
</reference>
<evidence type="ECO:0000256" key="6">
    <source>
        <dbReference type="ARBA" id="ARBA00022490"/>
    </source>
</evidence>
<dbReference type="AlphaFoldDB" id="A0A6P6KSX9"/>
<protein>
    <submittedName>
        <fullName evidence="16">Abl interactor 2-like isoform X14</fullName>
    </submittedName>
</protein>
<keyword evidence="9" id="KW-0206">Cytoskeleton</keyword>
<gene>
    <name evidence="16" type="primary">LOC113053609</name>
</gene>
<evidence type="ECO:0000256" key="5">
    <source>
        <dbReference type="ARBA" id="ARBA00022443"/>
    </source>
</evidence>
<dbReference type="GO" id="GO:0030027">
    <property type="term" value="C:lamellipodium"/>
    <property type="evidence" value="ECO:0007669"/>
    <property type="project" value="UniProtKB-SubCell"/>
</dbReference>
<dbReference type="GO" id="GO:0005856">
    <property type="term" value="C:cytoskeleton"/>
    <property type="evidence" value="ECO:0007669"/>
    <property type="project" value="UniProtKB-SubCell"/>
</dbReference>
<feature type="domain" description="SH3" evidence="13">
    <location>
        <begin position="339"/>
        <end position="398"/>
    </location>
</feature>
<evidence type="ECO:0000259" key="14">
    <source>
        <dbReference type="PROSITE" id="PS50192"/>
    </source>
</evidence>
<feature type="region of interest" description="Disordered" evidence="12">
    <location>
        <begin position="170"/>
        <end position="334"/>
    </location>
</feature>